<dbReference type="NCBIfam" id="NF045468">
    <property type="entry name" value="Opp5A_nikA"/>
    <property type="match status" value="1"/>
</dbReference>
<dbReference type="EMBL" id="JAVDQG010000003">
    <property type="protein sequence ID" value="MDR6225701.1"/>
    <property type="molecule type" value="Genomic_DNA"/>
</dbReference>
<organism evidence="6 7">
    <name type="scientific">Desmospora profundinema</name>
    <dbReference type="NCBI Taxonomy" id="1571184"/>
    <lineage>
        <taxon>Bacteria</taxon>
        <taxon>Bacillati</taxon>
        <taxon>Bacillota</taxon>
        <taxon>Bacilli</taxon>
        <taxon>Bacillales</taxon>
        <taxon>Thermoactinomycetaceae</taxon>
        <taxon>Desmospora</taxon>
    </lineage>
</organism>
<name>A0ABU1ILQ1_9BACL</name>
<evidence type="ECO:0000256" key="1">
    <source>
        <dbReference type="ARBA" id="ARBA00005695"/>
    </source>
</evidence>
<dbReference type="InterPro" id="IPR030678">
    <property type="entry name" value="Peptide/Ni-bd"/>
</dbReference>
<protein>
    <submittedName>
        <fullName evidence="6">Peptide/nickel transport system substrate-binding protein</fullName>
    </submittedName>
</protein>
<evidence type="ECO:0000259" key="5">
    <source>
        <dbReference type="Pfam" id="PF00496"/>
    </source>
</evidence>
<dbReference type="Gene3D" id="3.10.105.10">
    <property type="entry name" value="Dipeptide-binding Protein, Domain 3"/>
    <property type="match status" value="1"/>
</dbReference>
<evidence type="ECO:0000256" key="2">
    <source>
        <dbReference type="ARBA" id="ARBA00022448"/>
    </source>
</evidence>
<keyword evidence="7" id="KW-1185">Reference proteome</keyword>
<dbReference type="PROSITE" id="PS51257">
    <property type="entry name" value="PROKAR_LIPOPROTEIN"/>
    <property type="match status" value="1"/>
</dbReference>
<dbReference type="SUPFAM" id="SSF53850">
    <property type="entry name" value="Periplasmic binding protein-like II"/>
    <property type="match status" value="1"/>
</dbReference>
<dbReference type="Gene3D" id="3.40.190.10">
    <property type="entry name" value="Periplasmic binding protein-like II"/>
    <property type="match status" value="1"/>
</dbReference>
<feature type="chain" id="PRO_5046628501" evidence="4">
    <location>
        <begin position="30"/>
        <end position="516"/>
    </location>
</feature>
<keyword evidence="3 4" id="KW-0732">Signal</keyword>
<evidence type="ECO:0000256" key="3">
    <source>
        <dbReference type="ARBA" id="ARBA00022729"/>
    </source>
</evidence>
<evidence type="ECO:0000313" key="6">
    <source>
        <dbReference type="EMBL" id="MDR6225701.1"/>
    </source>
</evidence>
<dbReference type="InterPro" id="IPR039424">
    <property type="entry name" value="SBP_5"/>
</dbReference>
<dbReference type="InterPro" id="IPR050035">
    <property type="entry name" value="NikA"/>
</dbReference>
<comment type="caution">
    <text evidence="6">The sequence shown here is derived from an EMBL/GenBank/DDBJ whole genome shotgun (WGS) entry which is preliminary data.</text>
</comment>
<dbReference type="Pfam" id="PF00496">
    <property type="entry name" value="SBP_bac_5"/>
    <property type="match status" value="1"/>
</dbReference>
<accession>A0ABU1ILQ1</accession>
<keyword evidence="2" id="KW-0813">Transport</keyword>
<evidence type="ECO:0000313" key="7">
    <source>
        <dbReference type="Proteomes" id="UP001185012"/>
    </source>
</evidence>
<feature type="signal peptide" evidence="4">
    <location>
        <begin position="1"/>
        <end position="29"/>
    </location>
</feature>
<dbReference type="PANTHER" id="PTHR30290">
    <property type="entry name" value="PERIPLASMIC BINDING COMPONENT OF ABC TRANSPORTER"/>
    <property type="match status" value="1"/>
</dbReference>
<dbReference type="RefSeq" id="WP_309864712.1">
    <property type="nucleotide sequence ID" value="NZ_JAVDQG010000003.1"/>
</dbReference>
<dbReference type="CDD" id="cd08490">
    <property type="entry name" value="PBP2_NikA_DppA_OppA_like_3"/>
    <property type="match status" value="1"/>
</dbReference>
<dbReference type="Proteomes" id="UP001185012">
    <property type="component" value="Unassembled WGS sequence"/>
</dbReference>
<reference evidence="6 7" key="1">
    <citation type="submission" date="2023-07" db="EMBL/GenBank/DDBJ databases">
        <title>Genomic Encyclopedia of Type Strains, Phase IV (KMG-IV): sequencing the most valuable type-strain genomes for metagenomic binning, comparative biology and taxonomic classification.</title>
        <authorList>
            <person name="Goeker M."/>
        </authorList>
    </citation>
    <scope>NUCLEOTIDE SEQUENCE [LARGE SCALE GENOMIC DNA]</scope>
    <source>
        <strain evidence="6 7">DSM 45903</strain>
    </source>
</reference>
<dbReference type="InterPro" id="IPR000914">
    <property type="entry name" value="SBP_5_dom"/>
</dbReference>
<dbReference type="PIRSF" id="PIRSF002741">
    <property type="entry name" value="MppA"/>
    <property type="match status" value="1"/>
</dbReference>
<proteinExistence type="inferred from homology"/>
<comment type="similarity">
    <text evidence="1">Belongs to the bacterial solute-binding protein 5 family.</text>
</comment>
<feature type="domain" description="Solute-binding protein family 5" evidence="5">
    <location>
        <begin position="77"/>
        <end position="434"/>
    </location>
</feature>
<sequence length="516" mass="56676">MSGSKFLSKAFLYLLVGILSFLTAGCAVTGTDSADQGKKVSLLFSFKSSDLDPHNGFTPLRAGVTETLLRLDEDLQIQEWLATDWKAKDEKTWVFTIRDDVTFHDGAKVDAAAVKASFERGIADSEALAGALKIASMEASGQTLTIQTTEPHPSLPSELVNPYASVVHVKAEEEMGKKAFNRAPVGTGPFKVTQFTPNTRVKLERFDDYWAGKPKLKEATITFNEDPNVRALALQSGEADIAYNLPAESIDAIEKDDSLKVESVAGLRSHFILYNQQKSLMQDRKVRTAFNHLLNRESVAKDIMQGHAVPANGPFHDRLPIGSEEPVVKLDTDQAKALLKKAGYKEGADGKLMKDGKPLTLEVITYEARPELPLMAQLLQSDAAKAGVTIRIKTVEDVDSYLKENNDWDLATYSNLTAPRGDGGYFLNTALTPEGALNQGKIDNPELNDIVKELNGTSDSDKRIQLTRKAVTVVNREVLHSYGVHPDIIVGMNKRIVGWTPGGEEYYVLTHTMDVK</sequence>
<dbReference type="PANTHER" id="PTHR30290:SF9">
    <property type="entry name" value="OLIGOPEPTIDE-BINDING PROTEIN APPA"/>
    <property type="match status" value="1"/>
</dbReference>
<gene>
    <name evidence="6" type="ORF">JOE21_001699</name>
</gene>
<evidence type="ECO:0000256" key="4">
    <source>
        <dbReference type="SAM" id="SignalP"/>
    </source>
</evidence>